<evidence type="ECO:0000256" key="1">
    <source>
        <dbReference type="ARBA" id="ARBA00004651"/>
    </source>
</evidence>
<dbReference type="Proteomes" id="UP000010482">
    <property type="component" value="Chromosome"/>
</dbReference>
<organism evidence="10 11">
    <name type="scientific">Dactylococcopsis salina (strain PCC 8305)</name>
    <name type="common">Myxobactron salinum</name>
    <dbReference type="NCBI Taxonomy" id="13035"/>
    <lineage>
        <taxon>Bacteria</taxon>
        <taxon>Bacillati</taxon>
        <taxon>Cyanobacteriota</taxon>
        <taxon>Cyanophyceae</taxon>
        <taxon>Nodosilineales</taxon>
        <taxon>Cymatolegaceae</taxon>
        <taxon>Dactylococcopsis</taxon>
    </lineage>
</organism>
<feature type="transmembrane region" description="Helical" evidence="8">
    <location>
        <begin position="163"/>
        <end position="184"/>
    </location>
</feature>
<evidence type="ECO:0000313" key="11">
    <source>
        <dbReference type="Proteomes" id="UP000010482"/>
    </source>
</evidence>
<protein>
    <recommendedName>
        <fullName evidence="9">Glycosyltransferase RgtA/B/C/D-like domain-containing protein</fullName>
    </recommendedName>
</protein>
<evidence type="ECO:0000256" key="8">
    <source>
        <dbReference type="SAM" id="Phobius"/>
    </source>
</evidence>
<feature type="transmembrane region" description="Helical" evidence="8">
    <location>
        <begin position="136"/>
        <end position="156"/>
    </location>
</feature>
<keyword evidence="5 8" id="KW-0812">Transmembrane</keyword>
<dbReference type="RefSeq" id="WP_015229364.1">
    <property type="nucleotide sequence ID" value="NC_019780.1"/>
</dbReference>
<feature type="transmembrane region" description="Helical" evidence="8">
    <location>
        <begin position="231"/>
        <end position="249"/>
    </location>
</feature>
<dbReference type="HOGENOM" id="CLU_034835_0_0_3"/>
<reference evidence="10" key="1">
    <citation type="submission" date="2012-04" db="EMBL/GenBank/DDBJ databases">
        <title>Finished genome of Dactylococcopsis salina PCC 8305.</title>
        <authorList>
            <consortium name="US DOE Joint Genome Institute"/>
            <person name="Gugger M."/>
            <person name="Coursin T."/>
            <person name="Rippka R."/>
            <person name="Tandeau De Marsac N."/>
            <person name="Huntemann M."/>
            <person name="Wei C.-L."/>
            <person name="Han J."/>
            <person name="Detter J.C."/>
            <person name="Han C."/>
            <person name="Tapia R."/>
            <person name="Daligault H."/>
            <person name="Chen A."/>
            <person name="Krypides N."/>
            <person name="Mavromatis K."/>
            <person name="Markowitz V."/>
            <person name="Szeto E."/>
            <person name="Ivanova N."/>
            <person name="Ovchinnikova G."/>
            <person name="Pagani I."/>
            <person name="Pati A."/>
            <person name="Goodwin L."/>
            <person name="Peters L."/>
            <person name="Pitluck S."/>
            <person name="Woyke T."/>
            <person name="Kerfeld C."/>
        </authorList>
    </citation>
    <scope>NUCLEOTIDE SEQUENCE [LARGE SCALE GENOMIC DNA]</scope>
    <source>
        <strain evidence="10">PCC 8305</strain>
    </source>
</reference>
<feature type="transmembrane region" description="Helical" evidence="8">
    <location>
        <begin position="333"/>
        <end position="353"/>
    </location>
</feature>
<dbReference type="PANTHER" id="PTHR33908">
    <property type="entry name" value="MANNOSYLTRANSFERASE YKCB-RELATED"/>
    <property type="match status" value="1"/>
</dbReference>
<feature type="transmembrane region" description="Helical" evidence="8">
    <location>
        <begin position="6"/>
        <end position="22"/>
    </location>
</feature>
<evidence type="ECO:0000313" key="10">
    <source>
        <dbReference type="EMBL" id="AFZ50367.1"/>
    </source>
</evidence>
<keyword evidence="6 8" id="KW-1133">Transmembrane helix</keyword>
<comment type="subcellular location">
    <subcellularLocation>
        <location evidence="1">Cell membrane</location>
        <topology evidence="1">Multi-pass membrane protein</topology>
    </subcellularLocation>
</comment>
<dbReference type="AlphaFoldDB" id="K9YV20"/>
<keyword evidence="2" id="KW-1003">Cell membrane</keyword>
<dbReference type="GO" id="GO:0005886">
    <property type="term" value="C:plasma membrane"/>
    <property type="evidence" value="ECO:0007669"/>
    <property type="project" value="UniProtKB-SubCell"/>
</dbReference>
<dbReference type="PATRIC" id="fig|13035.3.peg.1919"/>
<evidence type="ECO:0000256" key="4">
    <source>
        <dbReference type="ARBA" id="ARBA00022679"/>
    </source>
</evidence>
<gene>
    <name evidence="10" type="ORF">Dacsa_1701</name>
</gene>
<dbReference type="eggNOG" id="COG5305">
    <property type="taxonomic scope" value="Bacteria"/>
</dbReference>
<evidence type="ECO:0000259" key="9">
    <source>
        <dbReference type="Pfam" id="PF13231"/>
    </source>
</evidence>
<keyword evidence="11" id="KW-1185">Reference proteome</keyword>
<feature type="transmembrane region" description="Helical" evidence="8">
    <location>
        <begin position="404"/>
        <end position="423"/>
    </location>
</feature>
<feature type="domain" description="Glycosyltransferase RgtA/B/C/D-like" evidence="9">
    <location>
        <begin position="111"/>
        <end position="242"/>
    </location>
</feature>
<keyword evidence="4" id="KW-0808">Transferase</keyword>
<feature type="transmembrane region" description="Helical" evidence="8">
    <location>
        <begin position="269"/>
        <end position="287"/>
    </location>
</feature>
<feature type="transmembrane region" description="Helical" evidence="8">
    <location>
        <begin position="365"/>
        <end position="384"/>
    </location>
</feature>
<feature type="transmembrane region" description="Helical" evidence="8">
    <location>
        <begin position="204"/>
        <end position="224"/>
    </location>
</feature>
<keyword evidence="7 8" id="KW-0472">Membrane</keyword>
<proteinExistence type="predicted"/>
<evidence type="ECO:0000256" key="7">
    <source>
        <dbReference type="ARBA" id="ARBA00023136"/>
    </source>
</evidence>
<evidence type="ECO:0000256" key="2">
    <source>
        <dbReference type="ARBA" id="ARBA00022475"/>
    </source>
</evidence>
<keyword evidence="3" id="KW-0328">Glycosyltransferase</keyword>
<accession>K9YV20</accession>
<sequence>MRNQKSFTLILIILLGAILRLINLERKPLWLDEIITGLFTFGQGYDVIPRETLFPVETISNLLTYQPQTCSEIAQFLIQESTHPPLFFCLLHQWLGGIHAFSFFEIPLAIQLRSLPVIFGVIAILISYYLNQQAFSQTAGLMSAGIIAVSPFAVYLSQEARQYTLLLILISIALLALIQILKPVKNAWIYWLLWGITNSLGGYTHYFFILSFVAQTLILVLYFLWKSPRKLFLLFSVIVGIILSYLPWFPALITHFSSSTTDWLPDSDLFSPIYQLLLGFLVMVITLPVENQPILIQVISGSLMLSFGGWLIYQFSLGYRRLLQNKTTKKATLVLSLYLGLVLLQFLFIIYVLDKNISIAPRYNYVFYPAICSLLGASFSVGFYPPLPPLEKGGNYRDSLKRGGVILVGIISSLFVVFNLFFLKPYLPEVTAQRFDQSSDSILIVMGYKDEMDLALGLSYGLAFSQIQDQDLNHQFIFYNRDRGYDRIWQEISQLEIKVSDLWVIGTGLKQVAFPDELGLNNNQQNCQRDQKNYYRIGIPYQRYNCQFNYSNLRIRYEKGMQSSSPKIGG</sequence>
<evidence type="ECO:0000256" key="3">
    <source>
        <dbReference type="ARBA" id="ARBA00022676"/>
    </source>
</evidence>
<dbReference type="InterPro" id="IPR038731">
    <property type="entry name" value="RgtA/B/C-like"/>
</dbReference>
<dbReference type="OrthoDB" id="416237at2"/>
<name>K9YV20_DACS8</name>
<evidence type="ECO:0000256" key="5">
    <source>
        <dbReference type="ARBA" id="ARBA00022692"/>
    </source>
</evidence>
<dbReference type="EMBL" id="CP003944">
    <property type="protein sequence ID" value="AFZ50367.1"/>
    <property type="molecule type" value="Genomic_DNA"/>
</dbReference>
<dbReference type="PANTHER" id="PTHR33908:SF11">
    <property type="entry name" value="MEMBRANE PROTEIN"/>
    <property type="match status" value="1"/>
</dbReference>
<dbReference type="InterPro" id="IPR050297">
    <property type="entry name" value="LipidA_mod_glycosyltrf_83"/>
</dbReference>
<dbReference type="STRING" id="13035.Dacsa_1701"/>
<dbReference type="KEGG" id="dsl:Dacsa_1701"/>
<dbReference type="Pfam" id="PF13231">
    <property type="entry name" value="PMT_2"/>
    <property type="match status" value="1"/>
</dbReference>
<evidence type="ECO:0000256" key="6">
    <source>
        <dbReference type="ARBA" id="ARBA00022989"/>
    </source>
</evidence>
<dbReference type="GO" id="GO:0009103">
    <property type="term" value="P:lipopolysaccharide biosynthetic process"/>
    <property type="evidence" value="ECO:0007669"/>
    <property type="project" value="UniProtKB-ARBA"/>
</dbReference>
<feature type="transmembrane region" description="Helical" evidence="8">
    <location>
        <begin position="112"/>
        <end position="130"/>
    </location>
</feature>
<feature type="transmembrane region" description="Helical" evidence="8">
    <location>
        <begin position="294"/>
        <end position="313"/>
    </location>
</feature>
<dbReference type="GO" id="GO:0016763">
    <property type="term" value="F:pentosyltransferase activity"/>
    <property type="evidence" value="ECO:0007669"/>
    <property type="project" value="TreeGrafter"/>
</dbReference>